<comment type="caution">
    <text evidence="1">The sequence shown here is derived from an EMBL/GenBank/DDBJ whole genome shotgun (WGS) entry which is preliminary data.</text>
</comment>
<evidence type="ECO:0000313" key="2">
    <source>
        <dbReference type="Proteomes" id="UP000254134"/>
    </source>
</evidence>
<keyword evidence="2" id="KW-1185">Reference proteome</keyword>
<dbReference type="Proteomes" id="UP000254134">
    <property type="component" value="Unassembled WGS sequence"/>
</dbReference>
<accession>A0A7M2YZK6</accession>
<proteinExistence type="predicted"/>
<gene>
    <name evidence="1" type="ORF">Gocc_1318</name>
</gene>
<dbReference type="AlphaFoldDB" id="A0A7M2YZK6"/>
<protein>
    <submittedName>
        <fullName evidence="1">Uncharacterized protein</fullName>
    </submittedName>
</protein>
<dbReference type="EMBL" id="QQZY01000002">
    <property type="protein sequence ID" value="RDI75520.1"/>
    <property type="molecule type" value="Genomic_DNA"/>
</dbReference>
<reference evidence="1 2" key="1">
    <citation type="submission" date="2018-07" db="EMBL/GenBank/DDBJ databases">
        <title>High-quality-draft genome sequence of Gaiella occulta.</title>
        <authorList>
            <person name="Severino R."/>
            <person name="Froufe H.J.C."/>
            <person name="Rainey F.A."/>
            <person name="Barroso C."/>
            <person name="Albuquerque L."/>
            <person name="Lobo-Da-Cunha A."/>
            <person name="Da Costa M.S."/>
            <person name="Egas C."/>
        </authorList>
    </citation>
    <scope>NUCLEOTIDE SEQUENCE [LARGE SCALE GENOMIC DNA]</scope>
    <source>
        <strain evidence="1 2">F2-233</strain>
    </source>
</reference>
<sequence>MAAAWNGAAAEPAVDPDVRTAAENAVDALDDVLQARTREIVVVTSAWHAEAREGGAPPARARHRDSRALRIADRVVGSRGAP</sequence>
<name>A0A7M2YZK6_9ACTN</name>
<organism evidence="1 2">
    <name type="scientific">Gaiella occulta</name>
    <dbReference type="NCBI Taxonomy" id="1002870"/>
    <lineage>
        <taxon>Bacteria</taxon>
        <taxon>Bacillati</taxon>
        <taxon>Actinomycetota</taxon>
        <taxon>Thermoleophilia</taxon>
        <taxon>Gaiellales</taxon>
        <taxon>Gaiellaceae</taxon>
        <taxon>Gaiella</taxon>
    </lineage>
</organism>
<reference evidence="2" key="2">
    <citation type="journal article" date="2019" name="MicrobiologyOpen">
        <title>High-quality draft genome sequence of Gaiella occulta isolated from a 150 meter deep mineral water borehole and comparison with the genome sequences of other deep-branching lineages of the phylum Actinobacteria.</title>
        <authorList>
            <person name="Severino R."/>
            <person name="Froufe H.J.C."/>
            <person name="Barroso C."/>
            <person name="Albuquerque L."/>
            <person name="Lobo-da-Cunha A."/>
            <person name="da Costa M.S."/>
            <person name="Egas C."/>
        </authorList>
    </citation>
    <scope>NUCLEOTIDE SEQUENCE [LARGE SCALE GENOMIC DNA]</scope>
    <source>
        <strain evidence="2">F2-233</strain>
    </source>
</reference>
<evidence type="ECO:0000313" key="1">
    <source>
        <dbReference type="EMBL" id="RDI75520.1"/>
    </source>
</evidence>